<dbReference type="STRING" id="228957.SAMN04488008_10419"/>
<evidence type="ECO:0000313" key="3">
    <source>
        <dbReference type="Proteomes" id="UP000198990"/>
    </source>
</evidence>
<feature type="transmembrane region" description="Helical" evidence="1">
    <location>
        <begin position="107"/>
        <end position="126"/>
    </location>
</feature>
<feature type="transmembrane region" description="Helical" evidence="1">
    <location>
        <begin position="7"/>
        <end position="29"/>
    </location>
</feature>
<reference evidence="3" key="1">
    <citation type="submission" date="2016-10" db="EMBL/GenBank/DDBJ databases">
        <authorList>
            <person name="Varghese N."/>
            <person name="Submissions S."/>
        </authorList>
    </citation>
    <scope>NUCLEOTIDE SEQUENCE [LARGE SCALE GENOMIC DNA]</scope>
    <source>
        <strain evidence="3">DSM 16471</strain>
    </source>
</reference>
<organism evidence="2 3">
    <name type="scientific">Maribacter orientalis</name>
    <dbReference type="NCBI Taxonomy" id="228957"/>
    <lineage>
        <taxon>Bacteria</taxon>
        <taxon>Pseudomonadati</taxon>
        <taxon>Bacteroidota</taxon>
        <taxon>Flavobacteriia</taxon>
        <taxon>Flavobacteriales</taxon>
        <taxon>Flavobacteriaceae</taxon>
        <taxon>Maribacter</taxon>
    </lineage>
</organism>
<dbReference type="RefSeq" id="WP_143057807.1">
    <property type="nucleotide sequence ID" value="NZ_FNZN01000004.1"/>
</dbReference>
<feature type="transmembrane region" description="Helical" evidence="1">
    <location>
        <begin position="49"/>
        <end position="68"/>
    </location>
</feature>
<keyword evidence="1" id="KW-1133">Transmembrane helix</keyword>
<gene>
    <name evidence="2" type="ORF">SAMN04488008_10419</name>
</gene>
<dbReference type="EMBL" id="FNZN01000004">
    <property type="protein sequence ID" value="SEL48756.1"/>
    <property type="molecule type" value="Genomic_DNA"/>
</dbReference>
<proteinExistence type="predicted"/>
<feature type="transmembrane region" description="Helical" evidence="1">
    <location>
        <begin position="77"/>
        <end position="95"/>
    </location>
</feature>
<keyword evidence="3" id="KW-1185">Reference proteome</keyword>
<dbReference type="Proteomes" id="UP000198990">
    <property type="component" value="Unassembled WGS sequence"/>
</dbReference>
<accession>A0A1H7QLH6</accession>
<evidence type="ECO:0000313" key="2">
    <source>
        <dbReference type="EMBL" id="SEL48756.1"/>
    </source>
</evidence>
<dbReference type="AlphaFoldDB" id="A0A1H7QLH6"/>
<dbReference type="OrthoDB" id="1492615at2"/>
<name>A0A1H7QLH6_9FLAO</name>
<keyword evidence="1" id="KW-0472">Membrane</keyword>
<protein>
    <submittedName>
        <fullName evidence="2">Uncharacterized protein</fullName>
    </submittedName>
</protein>
<evidence type="ECO:0000256" key="1">
    <source>
        <dbReference type="SAM" id="Phobius"/>
    </source>
</evidence>
<sequence>MKTEDTLIPLTLMGILVLGSFVPIIQIILLKGSAIYLYPFENVFGIEDFKILNFMNLLGGIVTVYGFYKADKTGFKLLWAILTVFFFNSFLTFMWDDKGGDPNPYFLGFMISGFLTVLPLVVVGFIKEKRVV</sequence>
<keyword evidence="1" id="KW-0812">Transmembrane</keyword>